<dbReference type="Proteomes" id="UP001442494">
    <property type="component" value="Unassembled WGS sequence"/>
</dbReference>
<dbReference type="PROSITE" id="PS00383">
    <property type="entry name" value="TYR_PHOSPHATASE_1"/>
    <property type="match status" value="1"/>
</dbReference>
<dbReference type="PROSITE" id="PS50056">
    <property type="entry name" value="TYR_PHOSPHATASE_2"/>
    <property type="match status" value="1"/>
</dbReference>
<evidence type="ECO:0000313" key="4">
    <source>
        <dbReference type="Proteomes" id="UP001442494"/>
    </source>
</evidence>
<protein>
    <submittedName>
        <fullName evidence="3">Tyrosine-protein phosphatase</fullName>
    </submittedName>
</protein>
<accession>A0ABV0JJI3</accession>
<dbReference type="InterPro" id="IPR000387">
    <property type="entry name" value="Tyr_Pase_dom"/>
</dbReference>
<gene>
    <name evidence="3" type="ORF">NDI37_03820</name>
</gene>
<comment type="caution">
    <text evidence="3">The sequence shown here is derived from an EMBL/GenBank/DDBJ whole genome shotgun (WGS) entry which is preliminary data.</text>
</comment>
<dbReference type="Pfam" id="PF13350">
    <property type="entry name" value="Y_phosphatase3"/>
    <property type="match status" value="1"/>
</dbReference>
<dbReference type="InterPro" id="IPR026893">
    <property type="entry name" value="Tyr/Ser_Pase_IphP-type"/>
</dbReference>
<dbReference type="Gene3D" id="3.90.190.10">
    <property type="entry name" value="Protein tyrosine phosphatase superfamily"/>
    <property type="match status" value="1"/>
</dbReference>
<dbReference type="PANTHER" id="PTHR31126:SF10">
    <property type="entry name" value="PROTEIN PHOSPHATASE, PUTATIVE (AFU_ORTHOLOGUE AFUA_6G06650)-RELATED"/>
    <property type="match status" value="1"/>
</dbReference>
<evidence type="ECO:0000313" key="3">
    <source>
        <dbReference type="EMBL" id="MEP0863593.1"/>
    </source>
</evidence>
<organism evidence="3 4">
    <name type="scientific">Funiculus sociatus GB2-A5</name>
    <dbReference type="NCBI Taxonomy" id="2933946"/>
    <lineage>
        <taxon>Bacteria</taxon>
        <taxon>Bacillati</taxon>
        <taxon>Cyanobacteriota</taxon>
        <taxon>Cyanophyceae</taxon>
        <taxon>Coleofasciculales</taxon>
        <taxon>Coleofasciculaceae</taxon>
        <taxon>Funiculus</taxon>
    </lineage>
</organism>
<name>A0ABV0JJI3_9CYAN</name>
<dbReference type="SUPFAM" id="SSF52799">
    <property type="entry name" value="(Phosphotyrosine protein) phosphatases II"/>
    <property type="match status" value="1"/>
</dbReference>
<evidence type="ECO:0000256" key="1">
    <source>
        <dbReference type="ARBA" id="ARBA00009580"/>
    </source>
</evidence>
<dbReference type="RefSeq" id="WP_190418899.1">
    <property type="nucleotide sequence ID" value="NZ_JAMPKK010000005.1"/>
</dbReference>
<reference evidence="3 4" key="1">
    <citation type="submission" date="2022-04" db="EMBL/GenBank/DDBJ databases">
        <title>Positive selection, recombination, and allopatry shape intraspecific diversity of widespread and dominant cyanobacteria.</title>
        <authorList>
            <person name="Wei J."/>
            <person name="Shu W."/>
            <person name="Hu C."/>
        </authorList>
    </citation>
    <scope>NUCLEOTIDE SEQUENCE [LARGE SCALE GENOMIC DNA]</scope>
    <source>
        <strain evidence="3 4">GB2-A5</strain>
    </source>
</reference>
<comment type="similarity">
    <text evidence="1">Belongs to the protein-tyrosine phosphatase family.</text>
</comment>
<dbReference type="InterPro" id="IPR016130">
    <property type="entry name" value="Tyr_Pase_AS"/>
</dbReference>
<keyword evidence="4" id="KW-1185">Reference proteome</keyword>
<feature type="domain" description="Tyrosine specific protein phosphatases" evidence="2">
    <location>
        <begin position="118"/>
        <end position="157"/>
    </location>
</feature>
<dbReference type="PANTHER" id="PTHR31126">
    <property type="entry name" value="TYROSINE-PROTEIN PHOSPHATASE"/>
    <property type="match status" value="1"/>
</dbReference>
<proteinExistence type="inferred from homology"/>
<evidence type="ECO:0000259" key="2">
    <source>
        <dbReference type="PROSITE" id="PS50056"/>
    </source>
</evidence>
<sequence length="242" mass="27341">MSLIPQEPAQRHLPLQGSYNIRDIGGYATLDGCHTRWRQVLRADSLHHLTPESQQALIDYGVQTIVDLRRVFEVNNAPNVFSKSKVVTYLNLPLFGNEVVSALMQAKTLLEQYCLLLDSCQKQMKVIFETITTSSFPMVVHCSAGKDRTGLIIAFLLSIANVPTETIAQDYALSESYLAPLFEKDLEVARRNGYAHIFECEHETMVDTLNYLQEKYGGAIAYLHKIGITDHQINRLRTIIVD</sequence>
<dbReference type="InterPro" id="IPR029021">
    <property type="entry name" value="Prot-tyrosine_phosphatase-like"/>
</dbReference>
<dbReference type="EMBL" id="JAMPKK010000005">
    <property type="protein sequence ID" value="MEP0863593.1"/>
    <property type="molecule type" value="Genomic_DNA"/>
</dbReference>